<dbReference type="GO" id="GO:0000049">
    <property type="term" value="F:tRNA binding"/>
    <property type="evidence" value="ECO:0007669"/>
    <property type="project" value="UniProtKB-UniRule"/>
</dbReference>
<comment type="cofactor">
    <cofactor evidence="11">
        <name>Ni(2+)</name>
        <dbReference type="ChEBI" id="CHEBI:49786"/>
    </cofactor>
    <text evidence="11">Nickel for phosphatase activity.</text>
</comment>
<feature type="binding site" evidence="11">
    <location>
        <position position="11"/>
    </location>
    <ligand>
        <name>ATP</name>
        <dbReference type="ChEBI" id="CHEBI:30616"/>
    </ligand>
</feature>
<dbReference type="AlphaFoldDB" id="A0A9E9LE82"/>
<feature type="binding site" evidence="11">
    <location>
        <position position="21"/>
    </location>
    <ligand>
        <name>Mg(2+)</name>
        <dbReference type="ChEBI" id="CHEBI:18420"/>
    </ligand>
</feature>
<dbReference type="InterPro" id="IPR003607">
    <property type="entry name" value="HD/PDEase_dom"/>
</dbReference>
<comment type="cofactor">
    <cofactor evidence="11">
        <name>Mg(2+)</name>
        <dbReference type="ChEBI" id="CHEBI:18420"/>
    </cofactor>
    <text evidence="11">Magnesium is required for nucleotidyltransferase activity.</text>
</comment>
<dbReference type="SUPFAM" id="SSF81891">
    <property type="entry name" value="Poly A polymerase C-terminal region-like"/>
    <property type="match status" value="1"/>
</dbReference>
<dbReference type="InterPro" id="IPR050124">
    <property type="entry name" value="tRNA_CCA-adding_enzyme"/>
</dbReference>
<dbReference type="EMBL" id="CP098251">
    <property type="protein sequence ID" value="WAV91362.1"/>
    <property type="molecule type" value="Genomic_DNA"/>
</dbReference>
<dbReference type="PIRSF" id="PIRSF000813">
    <property type="entry name" value="CCA_bact"/>
    <property type="match status" value="1"/>
</dbReference>
<keyword evidence="6 11" id="KW-0547">Nucleotide-binding</keyword>
<keyword evidence="4 11" id="KW-0548">Nucleotidyltransferase</keyword>
<keyword evidence="8 11" id="KW-0067">ATP-binding</keyword>
<comment type="similarity">
    <text evidence="11">Belongs to the tRNA nucleotidyltransferase/poly(A) polymerase family. Bacterial CCA-adding enzyme type 1 subfamily.</text>
</comment>
<feature type="binding site" evidence="11">
    <location>
        <position position="140"/>
    </location>
    <ligand>
        <name>CTP</name>
        <dbReference type="ChEBI" id="CHEBI:37563"/>
    </ligand>
</feature>
<dbReference type="Pfam" id="PF01966">
    <property type="entry name" value="HD"/>
    <property type="match status" value="1"/>
</dbReference>
<dbReference type="InterPro" id="IPR012006">
    <property type="entry name" value="CCA_bact"/>
</dbReference>
<evidence type="ECO:0000259" key="12">
    <source>
        <dbReference type="PROSITE" id="PS51831"/>
    </source>
</evidence>
<dbReference type="GO" id="GO:0000287">
    <property type="term" value="F:magnesium ion binding"/>
    <property type="evidence" value="ECO:0007669"/>
    <property type="project" value="UniProtKB-UniRule"/>
</dbReference>
<reference evidence="13" key="1">
    <citation type="journal article" date="2022" name="Front. Microbiol.">
        <title>New perspectives on an old grouping: The genomic and phenotypic variability of Oxalobacter formigenes and the implications for calcium oxalate stone prevention.</title>
        <authorList>
            <person name="Chmiel J.A."/>
            <person name="Carr C."/>
            <person name="Stuivenberg G.A."/>
            <person name="Venema R."/>
            <person name="Chanyi R.M."/>
            <person name="Al K.F."/>
            <person name="Giguere D."/>
            <person name="Say H."/>
            <person name="Akouris P.P."/>
            <person name="Dominguez Romero S.A."/>
            <person name="Kwong A."/>
            <person name="Tai V."/>
            <person name="Koval S.F."/>
            <person name="Razvi H."/>
            <person name="Bjazevic J."/>
            <person name="Burton J.P."/>
        </authorList>
    </citation>
    <scope>NUCLEOTIDE SEQUENCE</scope>
    <source>
        <strain evidence="13">OxK</strain>
    </source>
</reference>
<feature type="binding site" evidence="11">
    <location>
        <position position="137"/>
    </location>
    <ligand>
        <name>CTP</name>
        <dbReference type="ChEBI" id="CHEBI:37563"/>
    </ligand>
</feature>
<dbReference type="GO" id="GO:0016791">
    <property type="term" value="F:phosphatase activity"/>
    <property type="evidence" value="ECO:0007669"/>
    <property type="project" value="UniProtKB-UniRule"/>
</dbReference>
<dbReference type="SUPFAM" id="SSF81301">
    <property type="entry name" value="Nucleotidyltransferase"/>
    <property type="match status" value="1"/>
</dbReference>
<feature type="domain" description="HD" evidence="12">
    <location>
        <begin position="226"/>
        <end position="327"/>
    </location>
</feature>
<comment type="subunit">
    <text evidence="11">Monomer. Can also form homodimers and oligomers.</text>
</comment>
<feature type="binding site" evidence="11">
    <location>
        <position position="140"/>
    </location>
    <ligand>
        <name>ATP</name>
        <dbReference type="ChEBI" id="CHEBI:30616"/>
    </ligand>
</feature>
<proteinExistence type="inferred from homology"/>
<keyword evidence="1 11" id="KW-0533">Nickel</keyword>
<keyword evidence="2 11" id="KW-0808">Transferase</keyword>
<keyword evidence="9 11" id="KW-0460">Magnesium</keyword>
<dbReference type="Proteomes" id="UP001164819">
    <property type="component" value="Chromosome"/>
</dbReference>
<dbReference type="GO" id="GO:0004810">
    <property type="term" value="F:CCA tRNA nucleotidyltransferase activity"/>
    <property type="evidence" value="ECO:0007669"/>
    <property type="project" value="UniProtKB-UniRule"/>
</dbReference>
<organism evidence="13">
    <name type="scientific">Oxalobacter aliiformigenes</name>
    <dbReference type="NCBI Taxonomy" id="2946593"/>
    <lineage>
        <taxon>Bacteria</taxon>
        <taxon>Pseudomonadati</taxon>
        <taxon>Pseudomonadota</taxon>
        <taxon>Betaproteobacteria</taxon>
        <taxon>Burkholderiales</taxon>
        <taxon>Oxalobacteraceae</taxon>
        <taxon>Oxalobacter</taxon>
    </lineage>
</organism>
<evidence type="ECO:0000256" key="2">
    <source>
        <dbReference type="ARBA" id="ARBA00022679"/>
    </source>
</evidence>
<keyword evidence="7 11" id="KW-0692">RNA repair</keyword>
<dbReference type="GO" id="GO:0001680">
    <property type="term" value="P:tRNA 3'-terminal CCA addition"/>
    <property type="evidence" value="ECO:0007669"/>
    <property type="project" value="UniProtKB-UniRule"/>
</dbReference>
<comment type="miscellaneous">
    <text evidence="11">A single active site specifically recognizes both ATP and CTP and is responsible for their addition.</text>
</comment>
<dbReference type="Gene3D" id="1.10.3090.10">
    <property type="entry name" value="cca-adding enzyme, domain 2"/>
    <property type="match status" value="1"/>
</dbReference>
<comment type="function">
    <text evidence="11">Catalyzes the addition and repair of the essential 3'-terminal CCA sequence in tRNAs without using a nucleic acid template. Adds these three nucleotides in the order of C, C, and A to the tRNA nucleotide-73, using CTP and ATP as substrates and producing inorganic pyrophosphate. tRNA 3'-terminal CCA addition is required both for tRNA processing and repair. Also involved in tRNA surveillance by mediating tandem CCA addition to generate a CCACCA at the 3' terminus of unstable tRNAs. While stable tRNAs receive only 3'-terminal CCA, unstable tRNAs are marked with CCACCA and rapidly degraded.</text>
</comment>
<comment type="catalytic activity">
    <reaction evidence="11">
        <text>a tRNA precursor + 2 CTP + ATP = a tRNA with a 3' CCA end + 3 diphosphate</text>
        <dbReference type="Rhea" id="RHEA:14433"/>
        <dbReference type="Rhea" id="RHEA-COMP:10465"/>
        <dbReference type="Rhea" id="RHEA-COMP:10468"/>
        <dbReference type="ChEBI" id="CHEBI:30616"/>
        <dbReference type="ChEBI" id="CHEBI:33019"/>
        <dbReference type="ChEBI" id="CHEBI:37563"/>
        <dbReference type="ChEBI" id="CHEBI:74896"/>
        <dbReference type="ChEBI" id="CHEBI:83071"/>
        <dbReference type="EC" id="2.7.7.72"/>
    </reaction>
</comment>
<evidence type="ECO:0000256" key="3">
    <source>
        <dbReference type="ARBA" id="ARBA00022694"/>
    </source>
</evidence>
<dbReference type="GO" id="GO:0004112">
    <property type="term" value="F:cyclic-nucleotide phosphodiesterase activity"/>
    <property type="evidence" value="ECO:0007669"/>
    <property type="project" value="UniProtKB-UniRule"/>
</dbReference>
<dbReference type="EC" id="3.1.4.-" evidence="11"/>
<feature type="binding site" evidence="11">
    <location>
        <position position="8"/>
    </location>
    <ligand>
        <name>ATP</name>
        <dbReference type="ChEBI" id="CHEBI:30616"/>
    </ligand>
</feature>
<keyword evidence="11" id="KW-0511">Multifunctional enzyme</keyword>
<feature type="binding site" evidence="11">
    <location>
        <position position="137"/>
    </location>
    <ligand>
        <name>ATP</name>
        <dbReference type="ChEBI" id="CHEBI:30616"/>
    </ligand>
</feature>
<dbReference type="Gene3D" id="3.30.460.10">
    <property type="entry name" value="Beta Polymerase, domain 2"/>
    <property type="match status" value="1"/>
</dbReference>
<feature type="binding site" evidence="11">
    <location>
        <position position="11"/>
    </location>
    <ligand>
        <name>CTP</name>
        <dbReference type="ChEBI" id="CHEBI:37563"/>
    </ligand>
</feature>
<dbReference type="Pfam" id="PF01743">
    <property type="entry name" value="PolyA_pol"/>
    <property type="match status" value="1"/>
</dbReference>
<gene>
    <name evidence="11" type="primary">cca</name>
    <name evidence="13" type="ORF">NB646_00930</name>
</gene>
<dbReference type="NCBIfam" id="NF008137">
    <property type="entry name" value="PRK10885.1"/>
    <property type="match status" value="1"/>
</dbReference>
<evidence type="ECO:0000256" key="4">
    <source>
        <dbReference type="ARBA" id="ARBA00022695"/>
    </source>
</evidence>
<dbReference type="InterPro" id="IPR002646">
    <property type="entry name" value="PolA_pol_head_dom"/>
</dbReference>
<evidence type="ECO:0000256" key="7">
    <source>
        <dbReference type="ARBA" id="ARBA00022800"/>
    </source>
</evidence>
<keyword evidence="10 11" id="KW-0694">RNA-binding</keyword>
<dbReference type="Pfam" id="PF12627">
    <property type="entry name" value="PolyA_pol_RNAbd"/>
    <property type="match status" value="1"/>
</dbReference>
<keyword evidence="11 13" id="KW-0378">Hydrolase</keyword>
<dbReference type="GO" id="GO:0042245">
    <property type="term" value="P:RNA repair"/>
    <property type="evidence" value="ECO:0007669"/>
    <property type="project" value="UniProtKB-KW"/>
</dbReference>
<evidence type="ECO:0000256" key="8">
    <source>
        <dbReference type="ARBA" id="ARBA00022840"/>
    </source>
</evidence>
<dbReference type="GO" id="GO:0005524">
    <property type="term" value="F:ATP binding"/>
    <property type="evidence" value="ECO:0007669"/>
    <property type="project" value="UniProtKB-UniRule"/>
</dbReference>
<keyword evidence="3 11" id="KW-0819">tRNA processing</keyword>
<dbReference type="RefSeq" id="WP_269316024.1">
    <property type="nucleotide sequence ID" value="NZ_CP098251.1"/>
</dbReference>
<dbReference type="PANTHER" id="PTHR47545:SF1">
    <property type="entry name" value="MULTIFUNCTIONAL CCA PROTEIN"/>
    <property type="match status" value="1"/>
</dbReference>
<dbReference type="EC" id="2.7.7.72" evidence="11"/>
<evidence type="ECO:0000256" key="6">
    <source>
        <dbReference type="ARBA" id="ARBA00022741"/>
    </source>
</evidence>
<dbReference type="CDD" id="cd05398">
    <property type="entry name" value="NT_ClassII-CCAase"/>
    <property type="match status" value="1"/>
</dbReference>
<dbReference type="EC" id="3.1.3.-" evidence="11"/>
<comment type="domain">
    <text evidence="11">Comprises two domains: an N-terminal domain containing the nucleotidyltransferase activity and a C-terminal HD domain associated with both phosphodiesterase and phosphatase activities.</text>
</comment>
<protein>
    <recommendedName>
        <fullName evidence="11">Multifunctional CCA protein</fullName>
    </recommendedName>
    <domain>
        <recommendedName>
            <fullName evidence="11">CCA-adding enzyme</fullName>
            <ecNumber evidence="11">2.7.7.72</ecNumber>
        </recommendedName>
        <alternativeName>
            <fullName evidence="11">CCA tRNA nucleotidyltransferase</fullName>
        </alternativeName>
        <alternativeName>
            <fullName evidence="11">tRNA CCA-pyrophosphorylase</fullName>
        </alternativeName>
        <alternativeName>
            <fullName evidence="11">tRNA adenylyl-/cytidylyl-transferase</fullName>
        </alternativeName>
        <alternativeName>
            <fullName evidence="11">tRNA nucleotidyltransferase</fullName>
        </alternativeName>
        <alternativeName>
            <fullName evidence="11">tRNA-NT</fullName>
        </alternativeName>
    </domain>
    <domain>
        <recommendedName>
            <fullName evidence="11">2'-nucleotidase</fullName>
            <ecNumber evidence="11">3.1.3.-</ecNumber>
        </recommendedName>
    </domain>
    <domain>
        <recommendedName>
            <fullName evidence="11">2',3'-cyclic phosphodiesterase</fullName>
            <ecNumber evidence="11">3.1.4.-</ecNumber>
        </recommendedName>
    </domain>
    <domain>
        <recommendedName>
            <fullName evidence="11">Phosphatase</fullName>
        </recommendedName>
    </domain>
</protein>
<name>A0A9E9LE82_9BURK</name>
<dbReference type="HAMAP" id="MF_01261">
    <property type="entry name" value="CCA_bact_type1"/>
    <property type="match status" value="1"/>
</dbReference>
<evidence type="ECO:0000256" key="9">
    <source>
        <dbReference type="ARBA" id="ARBA00022842"/>
    </source>
</evidence>
<feature type="binding site" evidence="11">
    <location>
        <position position="8"/>
    </location>
    <ligand>
        <name>CTP</name>
        <dbReference type="ChEBI" id="CHEBI:37563"/>
    </ligand>
</feature>
<dbReference type="InterPro" id="IPR043519">
    <property type="entry name" value="NT_sf"/>
</dbReference>
<dbReference type="HAMAP" id="MF_01262">
    <property type="entry name" value="CCA_bact_type2"/>
    <property type="match status" value="1"/>
</dbReference>
<feature type="binding site" evidence="11">
    <location>
        <position position="91"/>
    </location>
    <ligand>
        <name>ATP</name>
        <dbReference type="ChEBI" id="CHEBI:30616"/>
    </ligand>
</feature>
<keyword evidence="5 11" id="KW-0479">Metal-binding</keyword>
<evidence type="ECO:0000313" key="13">
    <source>
        <dbReference type="EMBL" id="WAV91362.1"/>
    </source>
</evidence>
<comment type="catalytic activity">
    <reaction evidence="11">
        <text>a tRNA with a 3' CCA end + 2 CTP + ATP = a tRNA with a 3' CCACCA end + 3 diphosphate</text>
        <dbReference type="Rhea" id="RHEA:76235"/>
        <dbReference type="Rhea" id="RHEA-COMP:10468"/>
        <dbReference type="Rhea" id="RHEA-COMP:18655"/>
        <dbReference type="ChEBI" id="CHEBI:30616"/>
        <dbReference type="ChEBI" id="CHEBI:33019"/>
        <dbReference type="ChEBI" id="CHEBI:37563"/>
        <dbReference type="ChEBI" id="CHEBI:83071"/>
        <dbReference type="ChEBI" id="CHEBI:195187"/>
    </reaction>
</comment>
<dbReference type="InterPro" id="IPR032828">
    <property type="entry name" value="PolyA_RNA-bd"/>
</dbReference>
<dbReference type="InterPro" id="IPR006674">
    <property type="entry name" value="HD_domain"/>
</dbReference>
<accession>A0A9E9LE82</accession>
<evidence type="ECO:0000256" key="1">
    <source>
        <dbReference type="ARBA" id="ARBA00022596"/>
    </source>
</evidence>
<dbReference type="CDD" id="cd00077">
    <property type="entry name" value="HDc"/>
    <property type="match status" value="1"/>
</dbReference>
<sequence>MKIYTVGGAVRDKVMERPVHDVDYVVVGSTVEEMLSLGFKPVGKDFPVFLHPETRQEYALARTERKVAPGYKGFVFHASPDVTLEEDLLRRDLTINAMAMSEEGELIDPFGGKRDIEGKVLRHVSTAFSEDPVRILRLARFAARYTDFSVAPETMELMKNMVSSGEVDALVPERIWKELSQGLMEEKPSRMISVMHECGALARLFPEIEALWNVPQPEKYHPEIYAGLHTMLALDYSARKNYPLTVRFAVLLHDLGKGTTPSNQWPHHRAHEERGAPLVDNVCRRLHVSNMYRDIAVMTAREHGNIRRSSELRSKTAVMVLERCDAFRRPERFVDVINATECDLRGRKSDTVSFEDIPFPQRDYWMMILNAAKSIDAAAIIQSMDDASEEIPRALHNARVDAAADAVNAMRFGHIKKIEVGKKDAIP</sequence>
<feature type="binding site" evidence="11">
    <location>
        <position position="91"/>
    </location>
    <ligand>
        <name>CTP</name>
        <dbReference type="ChEBI" id="CHEBI:37563"/>
    </ligand>
</feature>
<evidence type="ECO:0000256" key="5">
    <source>
        <dbReference type="ARBA" id="ARBA00022723"/>
    </source>
</evidence>
<dbReference type="PANTHER" id="PTHR47545">
    <property type="entry name" value="MULTIFUNCTIONAL CCA PROTEIN"/>
    <property type="match status" value="1"/>
</dbReference>
<feature type="binding site" evidence="11">
    <location>
        <position position="23"/>
    </location>
    <ligand>
        <name>Mg(2+)</name>
        <dbReference type="ChEBI" id="CHEBI:18420"/>
    </ligand>
</feature>
<dbReference type="PROSITE" id="PS51831">
    <property type="entry name" value="HD"/>
    <property type="match status" value="1"/>
</dbReference>
<evidence type="ECO:0000256" key="11">
    <source>
        <dbReference type="HAMAP-Rule" id="MF_01261"/>
    </source>
</evidence>
<evidence type="ECO:0000256" key="10">
    <source>
        <dbReference type="ARBA" id="ARBA00022884"/>
    </source>
</evidence>